<proteinExistence type="predicted"/>
<evidence type="ECO:0000313" key="7">
    <source>
        <dbReference type="Proteomes" id="UP000447434"/>
    </source>
</evidence>
<evidence type="ECO:0000313" key="6">
    <source>
        <dbReference type="EMBL" id="KAE9593595.1"/>
    </source>
</evidence>
<dbReference type="Proteomes" id="UP000447434">
    <property type="component" value="Chromosome 18"/>
</dbReference>
<dbReference type="Gene3D" id="3.40.50.150">
    <property type="entry name" value="Vaccinia Virus protein VP39"/>
    <property type="match status" value="2"/>
</dbReference>
<dbReference type="InterPro" id="IPR016461">
    <property type="entry name" value="COMT-like"/>
</dbReference>
<keyword evidence="3" id="KW-0949">S-adenosyl-L-methionine</keyword>
<dbReference type="SUPFAM" id="SSF46785">
    <property type="entry name" value="Winged helix' DNA-binding domain"/>
    <property type="match status" value="1"/>
</dbReference>
<dbReference type="Pfam" id="PF00891">
    <property type="entry name" value="Methyltransf_2"/>
    <property type="match status" value="1"/>
</dbReference>
<dbReference type="InterPro" id="IPR036388">
    <property type="entry name" value="WH-like_DNA-bd_sf"/>
</dbReference>
<organism evidence="6 7">
    <name type="scientific">Lupinus albus</name>
    <name type="common">White lupine</name>
    <name type="synonym">Lupinus termis</name>
    <dbReference type="NCBI Taxonomy" id="3870"/>
    <lineage>
        <taxon>Eukaryota</taxon>
        <taxon>Viridiplantae</taxon>
        <taxon>Streptophyta</taxon>
        <taxon>Embryophyta</taxon>
        <taxon>Tracheophyta</taxon>
        <taxon>Spermatophyta</taxon>
        <taxon>Magnoliopsida</taxon>
        <taxon>eudicotyledons</taxon>
        <taxon>Gunneridae</taxon>
        <taxon>Pentapetalae</taxon>
        <taxon>rosids</taxon>
        <taxon>fabids</taxon>
        <taxon>Fabales</taxon>
        <taxon>Fabaceae</taxon>
        <taxon>Papilionoideae</taxon>
        <taxon>50 kb inversion clade</taxon>
        <taxon>genistoids sensu lato</taxon>
        <taxon>core genistoids</taxon>
        <taxon>Genisteae</taxon>
        <taxon>Lupinus</taxon>
    </lineage>
</organism>
<reference evidence="7" key="1">
    <citation type="journal article" date="2020" name="Nat. Commun.">
        <title>Genome sequence of the cluster root forming white lupin.</title>
        <authorList>
            <person name="Hufnagel B."/>
            <person name="Marques A."/>
            <person name="Soriano A."/>
            <person name="Marques L."/>
            <person name="Divol F."/>
            <person name="Doumas P."/>
            <person name="Sallet E."/>
            <person name="Mancinotti D."/>
            <person name="Carrere S."/>
            <person name="Marande W."/>
            <person name="Arribat S."/>
            <person name="Keller J."/>
            <person name="Huneau C."/>
            <person name="Blein T."/>
            <person name="Aime D."/>
            <person name="Laguerre M."/>
            <person name="Taylor J."/>
            <person name="Schubert V."/>
            <person name="Nelson M."/>
            <person name="Geu-Flores F."/>
            <person name="Crespi M."/>
            <person name="Gallardo-Guerrero K."/>
            <person name="Delaux P.-M."/>
            <person name="Salse J."/>
            <person name="Berges H."/>
            <person name="Guyot R."/>
            <person name="Gouzy J."/>
            <person name="Peret B."/>
        </authorList>
    </citation>
    <scope>NUCLEOTIDE SEQUENCE [LARGE SCALE GENOMIC DNA]</scope>
    <source>
        <strain evidence="7">cv. Amiga</strain>
    </source>
</reference>
<dbReference type="GO" id="GO:0008757">
    <property type="term" value="F:S-adenosylmethionine-dependent methyltransferase activity"/>
    <property type="evidence" value="ECO:0007669"/>
    <property type="project" value="UniProtKB-ARBA"/>
</dbReference>
<evidence type="ECO:0000256" key="2">
    <source>
        <dbReference type="ARBA" id="ARBA00022679"/>
    </source>
</evidence>
<keyword evidence="2 6" id="KW-0808">Transferase</keyword>
<evidence type="ECO:0000256" key="3">
    <source>
        <dbReference type="ARBA" id="ARBA00022691"/>
    </source>
</evidence>
<evidence type="ECO:0000259" key="5">
    <source>
        <dbReference type="Pfam" id="PF08100"/>
    </source>
</evidence>
<sequence length="280" mass="31191">MDSNNIVKEEDDLSFGLQVLGSFSFPMALCSAIDLGIFEIIAKEGDGAKLSSKDIAIKIGTKNKDAPNMLDRLLRMLSCHSVLKCYVHEDTQNIEPPKSFYSLSPKSKCFLIDADGVSLGPLLALAMDKVFYQSWNELNGAILEGGIPFNRIYGMNAFDYSRVEHVAGDMFESVPKGDAILMKWILHDWSDEQCLKLLKNCYKAIPENGKVIVVESILPMVPEETDSAKFGFGSDLFMMTQNPGGKERTQQEFMDLAKSSGFSSIKLICHVGLWVIEFYK</sequence>
<gene>
    <name evidence="6" type="ORF">Lalb_Chr18g0044741</name>
</gene>
<dbReference type="GO" id="GO:0008171">
    <property type="term" value="F:O-methyltransferase activity"/>
    <property type="evidence" value="ECO:0007669"/>
    <property type="project" value="InterPro"/>
</dbReference>
<dbReference type="Pfam" id="PF08100">
    <property type="entry name" value="Dimerisation"/>
    <property type="match status" value="1"/>
</dbReference>
<feature type="domain" description="O-methyltransferase dimerisation" evidence="5">
    <location>
        <begin position="18"/>
        <end position="111"/>
    </location>
</feature>
<dbReference type="InterPro" id="IPR012967">
    <property type="entry name" value="COMT_dimerisation"/>
</dbReference>
<dbReference type="PANTHER" id="PTHR11746">
    <property type="entry name" value="O-METHYLTRANSFERASE"/>
    <property type="match status" value="1"/>
</dbReference>
<dbReference type="InterPro" id="IPR036390">
    <property type="entry name" value="WH_DNA-bd_sf"/>
</dbReference>
<dbReference type="GO" id="GO:0046983">
    <property type="term" value="F:protein dimerization activity"/>
    <property type="evidence" value="ECO:0007669"/>
    <property type="project" value="InterPro"/>
</dbReference>
<dbReference type="InterPro" id="IPR029063">
    <property type="entry name" value="SAM-dependent_MTases_sf"/>
</dbReference>
<dbReference type="Gene3D" id="1.10.10.10">
    <property type="entry name" value="Winged helix-like DNA-binding domain superfamily/Winged helix DNA-binding domain"/>
    <property type="match status" value="1"/>
</dbReference>
<dbReference type="OrthoDB" id="1606438at2759"/>
<dbReference type="SUPFAM" id="SSF53335">
    <property type="entry name" value="S-adenosyl-L-methionine-dependent methyltransferases"/>
    <property type="match status" value="1"/>
</dbReference>
<keyword evidence="1 6" id="KW-0489">Methyltransferase</keyword>
<dbReference type="AlphaFoldDB" id="A0A6A4NS78"/>
<name>A0A6A4NS78_LUPAL</name>
<dbReference type="PROSITE" id="PS51683">
    <property type="entry name" value="SAM_OMT_II"/>
    <property type="match status" value="1"/>
</dbReference>
<dbReference type="InterPro" id="IPR001077">
    <property type="entry name" value="COMT_C"/>
</dbReference>
<evidence type="ECO:0000256" key="1">
    <source>
        <dbReference type="ARBA" id="ARBA00022603"/>
    </source>
</evidence>
<feature type="domain" description="O-methyltransferase C-terminal" evidence="4">
    <location>
        <begin position="161"/>
        <end position="263"/>
    </location>
</feature>
<keyword evidence="7" id="KW-1185">Reference proteome</keyword>
<comment type="caution">
    <text evidence="6">The sequence shown here is derived from an EMBL/GenBank/DDBJ whole genome shotgun (WGS) entry which is preliminary data.</text>
</comment>
<accession>A0A6A4NS78</accession>
<protein>
    <submittedName>
        <fullName evidence="6">Putative caffeate O-methyltransferase</fullName>
    </submittedName>
</protein>
<dbReference type="GO" id="GO:0032259">
    <property type="term" value="P:methylation"/>
    <property type="evidence" value="ECO:0007669"/>
    <property type="project" value="UniProtKB-KW"/>
</dbReference>
<dbReference type="EMBL" id="WOCE01000018">
    <property type="protein sequence ID" value="KAE9593595.1"/>
    <property type="molecule type" value="Genomic_DNA"/>
</dbReference>
<evidence type="ECO:0000259" key="4">
    <source>
        <dbReference type="Pfam" id="PF00891"/>
    </source>
</evidence>
<dbReference type="FunFam" id="1.10.10.10:FF:000357">
    <property type="entry name" value="Caffeic acid 3-O-methyltransferase"/>
    <property type="match status" value="1"/>
</dbReference>